<dbReference type="EMBL" id="JAQQBS010001422">
    <property type="protein sequence ID" value="KAK0165133.1"/>
    <property type="molecule type" value="Genomic_DNA"/>
</dbReference>
<keyword evidence="1" id="KW-0175">Coiled coil</keyword>
<reference evidence="3" key="1">
    <citation type="journal article" date="2023" name="bioRxiv">
        <title>Scaffold-level genome assemblies of two parasitoid biocontrol wasps reveal the parthenogenesis mechanism and an associated novel virus.</title>
        <authorList>
            <person name="Inwood S."/>
            <person name="Skelly J."/>
            <person name="Guhlin J."/>
            <person name="Harrop T."/>
            <person name="Goldson S."/>
            <person name="Dearden P."/>
        </authorList>
    </citation>
    <scope>NUCLEOTIDE SEQUENCE</scope>
    <source>
        <strain evidence="3">Irish</strain>
        <tissue evidence="3">Whole body</tissue>
    </source>
</reference>
<accession>A0AA39F919</accession>
<feature type="compositionally biased region" description="Basic and acidic residues" evidence="2">
    <location>
        <begin position="568"/>
        <end position="580"/>
    </location>
</feature>
<sequence length="700" mass="79240">MITSTGVGLGSVGGLGMLRARRRDVSVKPNRKLDRKSSRGMIYENEELRLRTININAEVEQGQNDIKKLRRENEQLRREIWCLREEYDKLEEILKHQKNLSYSDNDNEDENDDEEDDDDDEDEEDYSNGESISSTSNIEEDGRKASDEKKNENKEKMVIPNEMIQDELLENAENQKLSTEKTNRLHVDFDQLSIVTEEEESIKKDKETKDSEELCESMLNMHEEGYSLRHPFNWTINSTCPVIPTTNEHSINYATPAISTLINIDSVSVQPSPPPLPSPSTIGWDGTIFQGDTRNTLTTMDPENCAESIVRVGASMLSCQRMPRDTSGHCIVPDTTRSFIDQLPEVNTNIIAPSSSSENTGSTIIQKTSPDICIAGCVASPRNYSSTDQLSLNNPRDSLSKSYSCDELAKSNDFSSIMMQGIEAKSLPDNTNPRAFKSQLKVQLCKLPSETEMPPEMSPLNWTSGQSSLYASLEPLDNRQHRLLRQFQRHNCQVTSFECPTPRRLTLPSSMSFQPNNEQRIKSDRRIVPVWPPQVPTTLKVVDTQTQTPQSRSSSHSGCSRSGSQSHSSDDQNDKKDTKSSKLRKKMRKSPMKKVTTTTRLSDESKHYRDDKSERRSSSSGLEWHKKHQKMGRYSHGTKQQQQQRSSRSLSITQVPETPEINNLRDTTVSSNSRGTEKQRKSSISSEKLPWCACWGNGCL</sequence>
<keyword evidence="4" id="KW-1185">Reference proteome</keyword>
<feature type="coiled-coil region" evidence="1">
    <location>
        <begin position="52"/>
        <end position="93"/>
    </location>
</feature>
<evidence type="ECO:0000256" key="2">
    <source>
        <dbReference type="SAM" id="MobiDB-lite"/>
    </source>
</evidence>
<feature type="compositionally biased region" description="Polar residues" evidence="2">
    <location>
        <begin position="128"/>
        <end position="137"/>
    </location>
</feature>
<evidence type="ECO:0000313" key="4">
    <source>
        <dbReference type="Proteomes" id="UP001168990"/>
    </source>
</evidence>
<feature type="compositionally biased region" description="Low complexity" evidence="2">
    <location>
        <begin position="544"/>
        <end position="567"/>
    </location>
</feature>
<comment type="caution">
    <text evidence="3">The sequence shown here is derived from an EMBL/GenBank/DDBJ whole genome shotgun (WGS) entry which is preliminary data.</text>
</comment>
<feature type="compositionally biased region" description="Polar residues" evidence="2">
    <location>
        <begin position="650"/>
        <end position="674"/>
    </location>
</feature>
<dbReference type="Proteomes" id="UP001168990">
    <property type="component" value="Unassembled WGS sequence"/>
</dbReference>
<feature type="compositionally biased region" description="Basic residues" evidence="2">
    <location>
        <begin position="581"/>
        <end position="592"/>
    </location>
</feature>
<organism evidence="3 4">
    <name type="scientific">Microctonus aethiopoides</name>
    <dbReference type="NCBI Taxonomy" id="144406"/>
    <lineage>
        <taxon>Eukaryota</taxon>
        <taxon>Metazoa</taxon>
        <taxon>Ecdysozoa</taxon>
        <taxon>Arthropoda</taxon>
        <taxon>Hexapoda</taxon>
        <taxon>Insecta</taxon>
        <taxon>Pterygota</taxon>
        <taxon>Neoptera</taxon>
        <taxon>Endopterygota</taxon>
        <taxon>Hymenoptera</taxon>
        <taxon>Apocrita</taxon>
        <taxon>Ichneumonoidea</taxon>
        <taxon>Braconidae</taxon>
        <taxon>Euphorinae</taxon>
        <taxon>Microctonus</taxon>
    </lineage>
</organism>
<protein>
    <submittedName>
        <fullName evidence="3">Uncharacterized protein</fullName>
    </submittedName>
</protein>
<reference evidence="3" key="2">
    <citation type="submission" date="2023-03" db="EMBL/GenBank/DDBJ databases">
        <authorList>
            <person name="Inwood S.N."/>
            <person name="Skelly J.G."/>
            <person name="Guhlin J."/>
            <person name="Harrop T.W.R."/>
            <person name="Goldson S.G."/>
            <person name="Dearden P.K."/>
        </authorList>
    </citation>
    <scope>NUCLEOTIDE SEQUENCE</scope>
    <source>
        <strain evidence="3">Irish</strain>
        <tissue evidence="3">Whole body</tissue>
    </source>
</reference>
<feature type="region of interest" description="Disordered" evidence="2">
    <location>
        <begin position="508"/>
        <end position="683"/>
    </location>
</feature>
<evidence type="ECO:0000313" key="3">
    <source>
        <dbReference type="EMBL" id="KAK0165133.1"/>
    </source>
</evidence>
<feature type="compositionally biased region" description="Acidic residues" evidence="2">
    <location>
        <begin position="105"/>
        <end position="127"/>
    </location>
</feature>
<feature type="region of interest" description="Disordered" evidence="2">
    <location>
        <begin position="100"/>
        <end position="164"/>
    </location>
</feature>
<feature type="compositionally biased region" description="Basic and acidic residues" evidence="2">
    <location>
        <begin position="140"/>
        <end position="157"/>
    </location>
</feature>
<feature type="compositionally biased region" description="Polar residues" evidence="2">
    <location>
        <begin position="508"/>
        <end position="518"/>
    </location>
</feature>
<gene>
    <name evidence="3" type="ORF">PV328_003681</name>
</gene>
<proteinExistence type="predicted"/>
<dbReference type="AlphaFoldDB" id="A0AA39F919"/>
<evidence type="ECO:0000256" key="1">
    <source>
        <dbReference type="SAM" id="Coils"/>
    </source>
</evidence>
<name>A0AA39F919_9HYME</name>
<feature type="compositionally biased region" description="Basic and acidic residues" evidence="2">
    <location>
        <begin position="601"/>
        <end position="617"/>
    </location>
</feature>
<feature type="compositionally biased region" description="Low complexity" evidence="2">
    <location>
        <begin position="640"/>
        <end position="649"/>
    </location>
</feature>